<sequence length="286" mass="31417">MPDEVVIVGTAHVSERSAAEVRDAVRDEDPDVVAVELDPRRYERIRQQDDTTYGGDMSAAVEEAEARGIHVALIDRELSVTLRRFWDELSVFERLKTAGAVVAAFLGIGGVSVEEIDRAIQEDRVEGYVDELREFSPGGARVIIDERDAYMASRLLELDGKVVAVVGAGHEDGIRDYLRNPDDIPEVPGDGYKTTAEADVYESADDILVVVDAPGFTKDDVSVSLTGRRLEVEASGRNDLPQTYRFVGERRPDSVETSVKLPARVDPDDTEATCEDGVVRVRLGKV</sequence>
<dbReference type="AlphaFoldDB" id="A0A9Q4C3S1"/>
<dbReference type="InterPro" id="IPR002816">
    <property type="entry name" value="TraB/PrgY/GumN_fam"/>
</dbReference>
<gene>
    <name evidence="5" type="ORF">EGH25_08185</name>
</gene>
<dbReference type="Gene3D" id="2.60.40.790">
    <property type="match status" value="1"/>
</dbReference>
<evidence type="ECO:0000256" key="2">
    <source>
        <dbReference type="RuleBase" id="RU003616"/>
    </source>
</evidence>
<organism evidence="5 6">
    <name type="scientific">Halorutilus salinus</name>
    <dbReference type="NCBI Taxonomy" id="2487751"/>
    <lineage>
        <taxon>Archaea</taxon>
        <taxon>Methanobacteriati</taxon>
        <taxon>Methanobacteriota</taxon>
        <taxon>Stenosarchaea group</taxon>
        <taxon>Halobacteria</taxon>
        <taxon>Halorutilales</taxon>
        <taxon>Halorutilaceae</taxon>
        <taxon>Halorutilus</taxon>
    </lineage>
</organism>
<evidence type="ECO:0000313" key="5">
    <source>
        <dbReference type="EMBL" id="MCX2819330.1"/>
    </source>
</evidence>
<dbReference type="CDD" id="cd14726">
    <property type="entry name" value="TraB_PrgY-like"/>
    <property type="match status" value="1"/>
</dbReference>
<dbReference type="SUPFAM" id="SSF49764">
    <property type="entry name" value="HSP20-like chaperones"/>
    <property type="match status" value="1"/>
</dbReference>
<dbReference type="InterPro" id="IPR007052">
    <property type="entry name" value="CS_dom"/>
</dbReference>
<dbReference type="InterPro" id="IPR046345">
    <property type="entry name" value="TraB_PrgY-like"/>
</dbReference>
<name>A0A9Q4C3S1_9EURY</name>
<evidence type="ECO:0000313" key="6">
    <source>
        <dbReference type="Proteomes" id="UP001149411"/>
    </source>
</evidence>
<dbReference type="EMBL" id="RKLV01000007">
    <property type="protein sequence ID" value="MCX2819330.1"/>
    <property type="molecule type" value="Genomic_DNA"/>
</dbReference>
<dbReference type="PROSITE" id="PS51203">
    <property type="entry name" value="CS"/>
    <property type="match status" value="1"/>
</dbReference>
<dbReference type="PROSITE" id="PS01031">
    <property type="entry name" value="SHSP"/>
    <property type="match status" value="1"/>
</dbReference>
<feature type="domain" description="CS" evidence="4">
    <location>
        <begin position="193"/>
        <end position="286"/>
    </location>
</feature>
<feature type="domain" description="SHSP" evidence="3">
    <location>
        <begin position="189"/>
        <end position="286"/>
    </location>
</feature>
<evidence type="ECO:0000259" key="4">
    <source>
        <dbReference type="PROSITE" id="PS51203"/>
    </source>
</evidence>
<dbReference type="PANTHER" id="PTHR21530">
    <property type="entry name" value="PHEROMONE SHUTDOWN PROTEIN"/>
    <property type="match status" value="1"/>
</dbReference>
<dbReference type="Proteomes" id="UP001149411">
    <property type="component" value="Unassembled WGS sequence"/>
</dbReference>
<protein>
    <submittedName>
        <fullName evidence="5">TraB/GumN family protein</fullName>
    </submittedName>
</protein>
<dbReference type="RefSeq" id="WP_266087504.1">
    <property type="nucleotide sequence ID" value="NZ_RKLV01000007.1"/>
</dbReference>
<dbReference type="InterPro" id="IPR002068">
    <property type="entry name" value="A-crystallin/Hsp20_dom"/>
</dbReference>
<accession>A0A9Q4C3S1</accession>
<dbReference type="Pfam" id="PF00011">
    <property type="entry name" value="HSP20"/>
    <property type="match status" value="1"/>
</dbReference>
<evidence type="ECO:0000256" key="1">
    <source>
        <dbReference type="PROSITE-ProRule" id="PRU00285"/>
    </source>
</evidence>
<dbReference type="Pfam" id="PF01963">
    <property type="entry name" value="TraB_PrgY_gumN"/>
    <property type="match status" value="2"/>
</dbReference>
<dbReference type="PANTHER" id="PTHR21530:SF7">
    <property type="entry name" value="TRAB DOMAIN-CONTAINING PROTEIN"/>
    <property type="match status" value="1"/>
</dbReference>
<proteinExistence type="inferred from homology"/>
<comment type="caution">
    <text evidence="5">The sequence shown here is derived from an EMBL/GenBank/DDBJ whole genome shotgun (WGS) entry which is preliminary data.</text>
</comment>
<comment type="similarity">
    <text evidence="1 2">Belongs to the small heat shock protein (HSP20) family.</text>
</comment>
<dbReference type="CDD" id="cd06464">
    <property type="entry name" value="ACD_sHsps-like"/>
    <property type="match status" value="1"/>
</dbReference>
<evidence type="ECO:0000259" key="3">
    <source>
        <dbReference type="PROSITE" id="PS01031"/>
    </source>
</evidence>
<dbReference type="InterPro" id="IPR008978">
    <property type="entry name" value="HSP20-like_chaperone"/>
</dbReference>
<keyword evidence="6" id="KW-1185">Reference proteome</keyword>
<reference evidence="5" key="1">
    <citation type="submission" date="2022-09" db="EMBL/GenBank/DDBJ databases">
        <title>Haloadaptaus new haloarchaeum isolated from saline soil.</title>
        <authorList>
            <person name="Duran-Viseras A."/>
            <person name="Sanchez-Porro C."/>
            <person name="Ventosa A."/>
        </authorList>
    </citation>
    <scope>NUCLEOTIDE SEQUENCE</scope>
    <source>
        <strain evidence="5">F3-133</strain>
    </source>
</reference>